<dbReference type="RefSeq" id="WP_143777065.1">
    <property type="nucleotide sequence ID" value="NZ_VKKU01000002.1"/>
</dbReference>
<name>A0A553WAX5_9SPHN</name>
<sequence length="684" mass="76426">MRTAWFASLTALALIAQPVTLRADTGQAEPARPQLGDWGVDTSNMSATVRPGDDFYRYVNEGWLRTAKPPAGIPYIDASVDVYLSTEKRIGGLITEARQKAGAPGSPEQLIGDFHRSHSDMERRNALGLTPIASTLSIVAGTTDRADMAKIMALPWIDGIVGAGVLTDADDPKRQIAAVGIGGLTMPSRDYYLAEAEPYVGHRKALLDYIASTFRRAGIPDADARAAQVMALEIEIAKRQWTTAQRRDVVAMNRIMSPAELKSYAPGFPWDAYLAEMKFDKQTRIKVLTDSAVRDVAKLFADTPVADLQSFLTFKTLDAWAASLSEPWVQAHFDFHVKRLQDTPQRRPAELESIAAVNASFGEEVGRLYVAKYFGASDRAKVDEMVGYLRDTYRERIAKLEWMDAPTRAEALNKLAKVTRYIGYPERWHDRSNVRIAADDLVGNLNRLSDWTRADNLRKLSEETRRWEFPYSPQEINAGYSQSQNSITFPAGIFQPPFFDPNADPAVNFGSIAAVIGHEFGHGFDDQGSRSDGDGKLRDWWTKVARDEFEKRTAGLVAQYDQYEALPGLRINGRQNLGENIGDLGGLSVAYAAYQRFVKEKQGGKAPVIGGFTGDQRFFLSWAQLWRTVMTEGEIRRRILSDSHSPGEFRVNGVVRNVDAWYKAFNVKPGDRLYLPPEQRVRIW</sequence>
<evidence type="ECO:0000256" key="6">
    <source>
        <dbReference type="ARBA" id="ARBA00022833"/>
    </source>
</evidence>
<protein>
    <submittedName>
        <fullName evidence="11">M13 family metallopeptidase</fullName>
    </submittedName>
</protein>
<keyword evidence="7" id="KW-0482">Metalloprotease</keyword>
<dbReference type="Gene3D" id="1.10.1380.10">
    <property type="entry name" value="Neutral endopeptidase , domain2"/>
    <property type="match status" value="1"/>
</dbReference>
<dbReference type="EMBL" id="VKKU01000002">
    <property type="protein sequence ID" value="TSB01845.1"/>
    <property type="molecule type" value="Genomic_DNA"/>
</dbReference>
<dbReference type="PROSITE" id="PS51885">
    <property type="entry name" value="NEPRILYSIN"/>
    <property type="match status" value="1"/>
</dbReference>
<evidence type="ECO:0000256" key="4">
    <source>
        <dbReference type="ARBA" id="ARBA00022723"/>
    </source>
</evidence>
<reference evidence="11 12" key="1">
    <citation type="submission" date="2019-07" db="EMBL/GenBank/DDBJ databases">
        <authorList>
            <person name="Park M."/>
        </authorList>
    </citation>
    <scope>NUCLEOTIDE SEQUENCE [LARGE SCALE GENOMIC DNA]</scope>
    <source>
        <strain evidence="11 12">KCTC32445</strain>
    </source>
</reference>
<dbReference type="GO" id="GO:0005886">
    <property type="term" value="C:plasma membrane"/>
    <property type="evidence" value="ECO:0007669"/>
    <property type="project" value="TreeGrafter"/>
</dbReference>
<accession>A0A553WAX5</accession>
<dbReference type="Gene3D" id="3.40.390.10">
    <property type="entry name" value="Collagenase (Catalytic Domain)"/>
    <property type="match status" value="1"/>
</dbReference>
<dbReference type="Pfam" id="PF01431">
    <property type="entry name" value="Peptidase_M13"/>
    <property type="match status" value="1"/>
</dbReference>
<dbReference type="GO" id="GO:0016485">
    <property type="term" value="P:protein processing"/>
    <property type="evidence" value="ECO:0007669"/>
    <property type="project" value="TreeGrafter"/>
</dbReference>
<evidence type="ECO:0000256" key="2">
    <source>
        <dbReference type="ARBA" id="ARBA00007357"/>
    </source>
</evidence>
<dbReference type="GO" id="GO:0004222">
    <property type="term" value="F:metalloendopeptidase activity"/>
    <property type="evidence" value="ECO:0007669"/>
    <property type="project" value="InterPro"/>
</dbReference>
<proteinExistence type="inferred from homology"/>
<evidence type="ECO:0000256" key="5">
    <source>
        <dbReference type="ARBA" id="ARBA00022801"/>
    </source>
</evidence>
<feature type="signal peptide" evidence="8">
    <location>
        <begin position="1"/>
        <end position="23"/>
    </location>
</feature>
<comment type="caution">
    <text evidence="11">The sequence shown here is derived from an EMBL/GenBank/DDBJ whole genome shotgun (WGS) entry which is preliminary data.</text>
</comment>
<dbReference type="SUPFAM" id="SSF55486">
    <property type="entry name" value="Metalloproteases ('zincins'), catalytic domain"/>
    <property type="match status" value="1"/>
</dbReference>
<dbReference type="InterPro" id="IPR042089">
    <property type="entry name" value="Peptidase_M13_dom_2"/>
</dbReference>
<dbReference type="InterPro" id="IPR024079">
    <property type="entry name" value="MetalloPept_cat_dom_sf"/>
</dbReference>
<dbReference type="PRINTS" id="PR00786">
    <property type="entry name" value="NEPRILYSIN"/>
</dbReference>
<dbReference type="PANTHER" id="PTHR11733:SF167">
    <property type="entry name" value="FI17812P1-RELATED"/>
    <property type="match status" value="1"/>
</dbReference>
<evidence type="ECO:0000256" key="1">
    <source>
        <dbReference type="ARBA" id="ARBA00001947"/>
    </source>
</evidence>
<feature type="domain" description="Peptidase M13 N-terminal" evidence="10">
    <location>
        <begin position="51"/>
        <end position="425"/>
    </location>
</feature>
<keyword evidence="5" id="KW-0378">Hydrolase</keyword>
<evidence type="ECO:0000256" key="8">
    <source>
        <dbReference type="SAM" id="SignalP"/>
    </source>
</evidence>
<dbReference type="PANTHER" id="PTHR11733">
    <property type="entry name" value="ZINC METALLOPROTEASE FAMILY M13 NEPRILYSIN-RELATED"/>
    <property type="match status" value="1"/>
</dbReference>
<dbReference type="InterPro" id="IPR018497">
    <property type="entry name" value="Peptidase_M13_C"/>
</dbReference>
<organism evidence="11 12">
    <name type="scientific">Sphingorhabdus contaminans</name>
    <dbReference type="NCBI Taxonomy" id="1343899"/>
    <lineage>
        <taxon>Bacteria</taxon>
        <taxon>Pseudomonadati</taxon>
        <taxon>Pseudomonadota</taxon>
        <taxon>Alphaproteobacteria</taxon>
        <taxon>Sphingomonadales</taxon>
        <taxon>Sphingomonadaceae</taxon>
        <taxon>Sphingorhabdus</taxon>
    </lineage>
</organism>
<keyword evidence="6" id="KW-0862">Zinc</keyword>
<feature type="domain" description="Peptidase M13 C-terminal" evidence="9">
    <location>
        <begin position="477"/>
        <end position="681"/>
    </location>
</feature>
<evidence type="ECO:0000256" key="3">
    <source>
        <dbReference type="ARBA" id="ARBA00022670"/>
    </source>
</evidence>
<keyword evidence="3" id="KW-0645">Protease</keyword>
<evidence type="ECO:0000259" key="9">
    <source>
        <dbReference type="Pfam" id="PF01431"/>
    </source>
</evidence>
<dbReference type="CDD" id="cd08662">
    <property type="entry name" value="M13"/>
    <property type="match status" value="1"/>
</dbReference>
<dbReference type="GO" id="GO:0046872">
    <property type="term" value="F:metal ion binding"/>
    <property type="evidence" value="ECO:0007669"/>
    <property type="project" value="UniProtKB-KW"/>
</dbReference>
<evidence type="ECO:0000313" key="11">
    <source>
        <dbReference type="EMBL" id="TSB01845.1"/>
    </source>
</evidence>
<dbReference type="InterPro" id="IPR008753">
    <property type="entry name" value="Peptidase_M13_N"/>
</dbReference>
<keyword evidence="8" id="KW-0732">Signal</keyword>
<dbReference type="InterPro" id="IPR000718">
    <property type="entry name" value="Peptidase_M13"/>
</dbReference>
<dbReference type="Pfam" id="PF05649">
    <property type="entry name" value="Peptidase_M13_N"/>
    <property type="match status" value="1"/>
</dbReference>
<keyword evidence="4" id="KW-0479">Metal-binding</keyword>
<evidence type="ECO:0000313" key="12">
    <source>
        <dbReference type="Proteomes" id="UP000320160"/>
    </source>
</evidence>
<comment type="cofactor">
    <cofactor evidence="1">
        <name>Zn(2+)</name>
        <dbReference type="ChEBI" id="CHEBI:29105"/>
    </cofactor>
</comment>
<feature type="chain" id="PRO_5021782727" evidence="8">
    <location>
        <begin position="24"/>
        <end position="684"/>
    </location>
</feature>
<dbReference type="Proteomes" id="UP000320160">
    <property type="component" value="Unassembled WGS sequence"/>
</dbReference>
<dbReference type="AlphaFoldDB" id="A0A553WAX5"/>
<keyword evidence="12" id="KW-1185">Reference proteome</keyword>
<comment type="similarity">
    <text evidence="2">Belongs to the peptidase M13 family.</text>
</comment>
<evidence type="ECO:0000256" key="7">
    <source>
        <dbReference type="ARBA" id="ARBA00023049"/>
    </source>
</evidence>
<gene>
    <name evidence="11" type="ORF">FOM92_11810</name>
</gene>
<dbReference type="OrthoDB" id="9775677at2"/>
<evidence type="ECO:0000259" key="10">
    <source>
        <dbReference type="Pfam" id="PF05649"/>
    </source>
</evidence>